<dbReference type="PRINTS" id="PR00080">
    <property type="entry name" value="SDRFAMILY"/>
</dbReference>
<evidence type="ECO:0000256" key="3">
    <source>
        <dbReference type="ARBA" id="ARBA00022857"/>
    </source>
</evidence>
<feature type="region of interest" description="Disordered" evidence="5">
    <location>
        <begin position="1"/>
        <end position="36"/>
    </location>
</feature>
<comment type="caution">
    <text evidence="6">The sequence shown here is derived from an EMBL/GenBank/DDBJ whole genome shotgun (WGS) entry which is preliminary data.</text>
</comment>
<dbReference type="GO" id="GO:0004090">
    <property type="term" value="F:carbonyl reductase (NADPH) activity"/>
    <property type="evidence" value="ECO:0007669"/>
    <property type="project" value="TreeGrafter"/>
</dbReference>
<evidence type="ECO:0000256" key="4">
    <source>
        <dbReference type="ARBA" id="ARBA00023002"/>
    </source>
</evidence>
<dbReference type="PRINTS" id="PR00081">
    <property type="entry name" value="GDHRDH"/>
</dbReference>
<dbReference type="InterPro" id="IPR020904">
    <property type="entry name" value="Sc_DH/Rdtase_CS"/>
</dbReference>
<dbReference type="PANTHER" id="PTHR44252:SF3">
    <property type="entry name" value="D-ERYTHRULOSE REDUCTASE-RELATED"/>
    <property type="match status" value="1"/>
</dbReference>
<keyword evidence="4" id="KW-0560">Oxidoreductase</keyword>
<keyword evidence="3" id="KW-0521">NADP</keyword>
<dbReference type="Gene3D" id="3.40.50.720">
    <property type="entry name" value="NAD(P)-binding Rossmann-like Domain"/>
    <property type="match status" value="1"/>
</dbReference>
<sequence length="322" mass="35140">MKKTQQKDFEKGKKFTNERMSRQKRERSGKELKGVEKNKQESTLELVTKCTKSGKKLYSLVFGRYVSLKFCQTWGKKNLTGNGFGDWCGRGIGKAIVLELVKHGAHVIALSHTKSNLEKLKEEAPGIEIVSVDVRNWKETENAVKKLGHIDLLVNNAGVLSLQPVGSITEEEVDNCFAVNVKAVINISQIVAKGMVERKTGGAIVNISSQAAIIGLPNHTTYCASKGAVDQVTKVMALELGPHKVRVNSINPTIVRTDMGATAIRSYGEGKEVEEALKAKIPLGKFCEVNDVVKATMFLLSDEDAGMITGAQLPLEGGYIIQ</sequence>
<accession>A0A8T0EDG4</accession>
<protein>
    <submittedName>
        <fullName evidence="6">L-xylulose reductase like protein</fullName>
    </submittedName>
</protein>
<dbReference type="GO" id="GO:0006006">
    <property type="term" value="P:glucose metabolic process"/>
    <property type="evidence" value="ECO:0007669"/>
    <property type="project" value="TreeGrafter"/>
</dbReference>
<organism evidence="6 7">
    <name type="scientific">Argiope bruennichi</name>
    <name type="common">Wasp spider</name>
    <name type="synonym">Aranea bruennichi</name>
    <dbReference type="NCBI Taxonomy" id="94029"/>
    <lineage>
        <taxon>Eukaryota</taxon>
        <taxon>Metazoa</taxon>
        <taxon>Ecdysozoa</taxon>
        <taxon>Arthropoda</taxon>
        <taxon>Chelicerata</taxon>
        <taxon>Arachnida</taxon>
        <taxon>Araneae</taxon>
        <taxon>Araneomorphae</taxon>
        <taxon>Entelegynae</taxon>
        <taxon>Araneoidea</taxon>
        <taxon>Araneidae</taxon>
        <taxon>Argiope</taxon>
    </lineage>
</organism>
<dbReference type="Proteomes" id="UP000807504">
    <property type="component" value="Unassembled WGS sequence"/>
</dbReference>
<dbReference type="InterPro" id="IPR051737">
    <property type="entry name" value="L-xylulose/Carbonyl_redctase"/>
</dbReference>
<gene>
    <name evidence="6" type="ORF">HNY73_018173</name>
</gene>
<evidence type="ECO:0000256" key="5">
    <source>
        <dbReference type="SAM" id="MobiDB-lite"/>
    </source>
</evidence>
<comment type="similarity">
    <text evidence="1">Belongs to the short-chain dehydrogenases/reductases (SDR) family.</text>
</comment>
<reference evidence="6" key="2">
    <citation type="submission" date="2020-06" db="EMBL/GenBank/DDBJ databases">
        <authorList>
            <person name="Sheffer M."/>
        </authorList>
    </citation>
    <scope>NUCLEOTIDE SEQUENCE</scope>
</reference>
<evidence type="ECO:0000256" key="1">
    <source>
        <dbReference type="ARBA" id="ARBA00006484"/>
    </source>
</evidence>
<reference evidence="6" key="1">
    <citation type="journal article" date="2020" name="bioRxiv">
        <title>Chromosome-level reference genome of the European wasp spider Argiope bruennichi: a resource for studies on range expansion and evolutionary adaptation.</title>
        <authorList>
            <person name="Sheffer M.M."/>
            <person name="Hoppe A."/>
            <person name="Krehenwinkel H."/>
            <person name="Uhl G."/>
            <person name="Kuss A.W."/>
            <person name="Jensen L."/>
            <person name="Jensen C."/>
            <person name="Gillespie R.G."/>
            <person name="Hoff K.J."/>
            <person name="Prost S."/>
        </authorList>
    </citation>
    <scope>NUCLEOTIDE SEQUENCE</scope>
</reference>
<dbReference type="PROSITE" id="PS00061">
    <property type="entry name" value="ADH_SHORT"/>
    <property type="match status" value="1"/>
</dbReference>
<dbReference type="Pfam" id="PF13561">
    <property type="entry name" value="adh_short_C2"/>
    <property type="match status" value="1"/>
</dbReference>
<dbReference type="AlphaFoldDB" id="A0A8T0EDG4"/>
<evidence type="ECO:0000313" key="7">
    <source>
        <dbReference type="Proteomes" id="UP000807504"/>
    </source>
</evidence>
<dbReference type="EMBL" id="JABXBU010002228">
    <property type="protein sequence ID" value="KAF8770673.1"/>
    <property type="molecule type" value="Genomic_DNA"/>
</dbReference>
<dbReference type="InterPro" id="IPR002347">
    <property type="entry name" value="SDR_fam"/>
</dbReference>
<dbReference type="InterPro" id="IPR036291">
    <property type="entry name" value="NAD(P)-bd_dom_sf"/>
</dbReference>
<dbReference type="PANTHER" id="PTHR44252">
    <property type="entry name" value="D-ERYTHRULOSE REDUCTASE"/>
    <property type="match status" value="1"/>
</dbReference>
<keyword evidence="7" id="KW-1185">Reference proteome</keyword>
<dbReference type="FunFam" id="3.40.50.720:FF:000084">
    <property type="entry name" value="Short-chain dehydrogenase reductase"/>
    <property type="match status" value="1"/>
</dbReference>
<proteinExistence type="inferred from homology"/>
<name>A0A8T0EDG4_ARGBR</name>
<comment type="subunit">
    <text evidence="2">Homotetramer.</text>
</comment>
<dbReference type="GO" id="GO:0050038">
    <property type="term" value="F:L-xylulose reductase (NADPH) activity"/>
    <property type="evidence" value="ECO:0007669"/>
    <property type="project" value="TreeGrafter"/>
</dbReference>
<dbReference type="SUPFAM" id="SSF51735">
    <property type="entry name" value="NAD(P)-binding Rossmann-fold domains"/>
    <property type="match status" value="1"/>
</dbReference>
<evidence type="ECO:0000256" key="2">
    <source>
        <dbReference type="ARBA" id="ARBA00011881"/>
    </source>
</evidence>
<evidence type="ECO:0000313" key="6">
    <source>
        <dbReference type="EMBL" id="KAF8770673.1"/>
    </source>
</evidence>
<dbReference type="GO" id="GO:0005997">
    <property type="term" value="P:xylulose metabolic process"/>
    <property type="evidence" value="ECO:0007669"/>
    <property type="project" value="TreeGrafter"/>
</dbReference>